<evidence type="ECO:0000313" key="2">
    <source>
        <dbReference type="EMBL" id="ABW28533.1"/>
    </source>
</evidence>
<proteinExistence type="predicted"/>
<feature type="transmembrane region" description="Helical" evidence="1">
    <location>
        <begin position="72"/>
        <end position="94"/>
    </location>
</feature>
<accession>B0C281</accession>
<keyword evidence="3" id="KW-1185">Reference proteome</keyword>
<feature type="transmembrane region" description="Helical" evidence="1">
    <location>
        <begin position="141"/>
        <end position="162"/>
    </location>
</feature>
<dbReference type="STRING" id="329726.AM1_3543"/>
<gene>
    <name evidence="2" type="ordered locus">AM1_3543</name>
</gene>
<keyword evidence="1" id="KW-0472">Membrane</keyword>
<keyword evidence="1" id="KW-1133">Transmembrane helix</keyword>
<evidence type="ECO:0008006" key="4">
    <source>
        <dbReference type="Google" id="ProtNLM"/>
    </source>
</evidence>
<dbReference type="Proteomes" id="UP000000268">
    <property type="component" value="Chromosome"/>
</dbReference>
<organism evidence="2 3">
    <name type="scientific">Acaryochloris marina (strain MBIC 11017)</name>
    <dbReference type="NCBI Taxonomy" id="329726"/>
    <lineage>
        <taxon>Bacteria</taxon>
        <taxon>Bacillati</taxon>
        <taxon>Cyanobacteriota</taxon>
        <taxon>Cyanophyceae</taxon>
        <taxon>Acaryochloridales</taxon>
        <taxon>Acaryochloridaceae</taxon>
        <taxon>Acaryochloris</taxon>
    </lineage>
</organism>
<keyword evidence="1" id="KW-0812">Transmembrane</keyword>
<dbReference type="RefSeq" id="WP_012163929.1">
    <property type="nucleotide sequence ID" value="NC_009925.1"/>
</dbReference>
<dbReference type="EMBL" id="CP000828">
    <property type="protein sequence ID" value="ABW28533.1"/>
    <property type="molecule type" value="Genomic_DNA"/>
</dbReference>
<evidence type="ECO:0000256" key="1">
    <source>
        <dbReference type="SAM" id="Phobius"/>
    </source>
</evidence>
<sequence>MDLKVLYLLHRIIALGSKHRSLLSFLTVLAGFISVDILCTRLFTLSRQTLEQIWQVYPNFLETLDIGFAPEVWLSLIALTLGTLVIAISVAAQTIPKIAELYMRDWVSLTYIWFLMIGGSHALLIKYYQDTASIRPASLMLNLYIFLPGSIIIAFPYIFYVLKSIQPITVIRKIVDTHIANIHKLQRSSVNRLLHNNAYREECQRRLLESLNQLGNLLEYLTFKEPKAQAIQNISLMIQTYITTKPNINPKFFRVGHTVCSDISFKTLIDQFEDLERSKTFYEQKCFRLLGNIYVHLLDDSEFDLASLCASEMSNIGLKAIELKDDQLLEVIIVRFNTMFRFALKHGVKHNEARNLYNLAFHYRAFIENLVTHHRLHHSWQSFYYLRLYGNEAYGYGRNSSAMYFIVDVVAAEMKKILVLVHQQQWSEEIQKQLLGEMLLVDRPPEIETDNSNQAHLNSGVRTLQICLALFYLKEQKYDFVDCIIADILDDIAVLGDKAFRQRIEKTCDRLRASQPKFWEDTDRGNANLYYTPNQDQIKPFLMLLDKRLAELGK</sequence>
<dbReference type="eggNOG" id="COG4325">
    <property type="taxonomic scope" value="Bacteria"/>
</dbReference>
<protein>
    <recommendedName>
        <fullName evidence="4">DUF2254 domain-containing protein</fullName>
    </recommendedName>
</protein>
<dbReference type="HOGENOM" id="CLU_490828_0_0_3"/>
<evidence type="ECO:0000313" key="3">
    <source>
        <dbReference type="Proteomes" id="UP000000268"/>
    </source>
</evidence>
<dbReference type="OrthoDB" id="564648at2"/>
<feature type="transmembrane region" description="Helical" evidence="1">
    <location>
        <begin position="106"/>
        <end position="129"/>
    </location>
</feature>
<dbReference type="AlphaFoldDB" id="B0C281"/>
<dbReference type="KEGG" id="amr:AM1_3543"/>
<name>B0C281_ACAM1</name>
<reference evidence="2 3" key="1">
    <citation type="journal article" date="2008" name="Proc. Natl. Acad. Sci. U.S.A.">
        <title>Niche adaptation and genome expansion in the chlorophyll d-producing cyanobacterium Acaryochloris marina.</title>
        <authorList>
            <person name="Swingley W.D."/>
            <person name="Chen M."/>
            <person name="Cheung P.C."/>
            <person name="Conrad A.L."/>
            <person name="Dejesa L.C."/>
            <person name="Hao J."/>
            <person name="Honchak B.M."/>
            <person name="Karbach L.E."/>
            <person name="Kurdoglu A."/>
            <person name="Lahiri S."/>
            <person name="Mastrian S.D."/>
            <person name="Miyashita H."/>
            <person name="Page L."/>
            <person name="Ramakrishna P."/>
            <person name="Satoh S."/>
            <person name="Sattley W.M."/>
            <person name="Shimada Y."/>
            <person name="Taylor H.L."/>
            <person name="Tomo T."/>
            <person name="Tsuchiya T."/>
            <person name="Wang Z.T."/>
            <person name="Raymond J."/>
            <person name="Mimuro M."/>
            <person name="Blankenship R.E."/>
            <person name="Touchman J.W."/>
        </authorList>
    </citation>
    <scope>NUCLEOTIDE SEQUENCE [LARGE SCALE GENOMIC DNA]</scope>
    <source>
        <strain evidence="3">MBIC 11017</strain>
    </source>
</reference>
<feature type="transmembrane region" description="Helical" evidence="1">
    <location>
        <begin position="21"/>
        <end position="43"/>
    </location>
</feature>